<evidence type="ECO:0000313" key="5">
    <source>
        <dbReference type="EMBL" id="GJJ11404.1"/>
    </source>
</evidence>
<feature type="compositionally biased region" description="Polar residues" evidence="2">
    <location>
        <begin position="813"/>
        <end position="827"/>
    </location>
</feature>
<dbReference type="SUPFAM" id="SSF82708">
    <property type="entry name" value="R3H domain"/>
    <property type="match status" value="1"/>
</dbReference>
<feature type="domain" description="SUZ" evidence="4">
    <location>
        <begin position="111"/>
        <end position="203"/>
    </location>
</feature>
<feature type="compositionally biased region" description="Polar residues" evidence="2">
    <location>
        <begin position="356"/>
        <end position="387"/>
    </location>
</feature>
<feature type="compositionally biased region" description="Low complexity" evidence="2">
    <location>
        <begin position="10"/>
        <end position="20"/>
    </location>
</feature>
<feature type="compositionally biased region" description="Gly residues" evidence="2">
    <location>
        <begin position="910"/>
        <end position="924"/>
    </location>
</feature>
<gene>
    <name evidence="5" type="ORF">Clacol_005637</name>
</gene>
<dbReference type="InterPro" id="IPR051937">
    <property type="entry name" value="R3H_domain_containing"/>
</dbReference>
<feature type="region of interest" description="Disordered" evidence="2">
    <location>
        <begin position="135"/>
        <end position="192"/>
    </location>
</feature>
<evidence type="ECO:0000313" key="6">
    <source>
        <dbReference type="Proteomes" id="UP001050691"/>
    </source>
</evidence>
<dbReference type="PROSITE" id="PS51673">
    <property type="entry name" value="SUZ"/>
    <property type="match status" value="1"/>
</dbReference>
<feature type="region of interest" description="Disordered" evidence="2">
    <location>
        <begin position="1"/>
        <end position="34"/>
    </location>
</feature>
<feature type="region of interest" description="Disordered" evidence="2">
    <location>
        <begin position="734"/>
        <end position="934"/>
    </location>
</feature>
<reference evidence="5" key="1">
    <citation type="submission" date="2021-10" db="EMBL/GenBank/DDBJ databases">
        <title>De novo Genome Assembly of Clathrus columnatus (Basidiomycota, Fungi) Using Illumina and Nanopore Sequence Data.</title>
        <authorList>
            <person name="Ogiso-Tanaka E."/>
            <person name="Itagaki H."/>
            <person name="Hosoya T."/>
            <person name="Hosaka K."/>
        </authorList>
    </citation>
    <scope>NUCLEOTIDE SEQUENCE</scope>
    <source>
        <strain evidence="5">MO-923</strain>
    </source>
</reference>
<feature type="compositionally biased region" description="Basic and acidic residues" evidence="2">
    <location>
        <begin position="862"/>
        <end position="874"/>
    </location>
</feature>
<dbReference type="EMBL" id="BPWL01000006">
    <property type="protein sequence ID" value="GJJ11404.1"/>
    <property type="molecule type" value="Genomic_DNA"/>
</dbReference>
<feature type="compositionally biased region" description="Polar residues" evidence="2">
    <location>
        <begin position="501"/>
        <end position="511"/>
    </location>
</feature>
<dbReference type="AlphaFoldDB" id="A0AAV5ADY6"/>
<feature type="compositionally biased region" description="Low complexity" evidence="2">
    <location>
        <begin position="520"/>
        <end position="532"/>
    </location>
</feature>
<evidence type="ECO:0008006" key="7">
    <source>
        <dbReference type="Google" id="ProtNLM"/>
    </source>
</evidence>
<feature type="region of interest" description="Disordered" evidence="2">
    <location>
        <begin position="664"/>
        <end position="717"/>
    </location>
</feature>
<name>A0AAV5ADY6_9AGAM</name>
<feature type="region of interest" description="Disordered" evidence="2">
    <location>
        <begin position="615"/>
        <end position="648"/>
    </location>
</feature>
<feature type="compositionally biased region" description="Low complexity" evidence="2">
    <location>
        <begin position="898"/>
        <end position="909"/>
    </location>
</feature>
<feature type="compositionally biased region" description="Polar residues" evidence="2">
    <location>
        <begin position="770"/>
        <end position="797"/>
    </location>
</feature>
<proteinExistence type="predicted"/>
<dbReference type="InterPro" id="IPR036867">
    <property type="entry name" value="R3H_dom_sf"/>
</dbReference>
<feature type="compositionally biased region" description="Basic and acidic residues" evidence="2">
    <location>
        <begin position="250"/>
        <end position="269"/>
    </location>
</feature>
<organism evidence="5 6">
    <name type="scientific">Clathrus columnatus</name>
    <dbReference type="NCBI Taxonomy" id="1419009"/>
    <lineage>
        <taxon>Eukaryota</taxon>
        <taxon>Fungi</taxon>
        <taxon>Dikarya</taxon>
        <taxon>Basidiomycota</taxon>
        <taxon>Agaricomycotina</taxon>
        <taxon>Agaricomycetes</taxon>
        <taxon>Phallomycetidae</taxon>
        <taxon>Phallales</taxon>
        <taxon>Clathraceae</taxon>
        <taxon>Clathrus</taxon>
    </lineage>
</organism>
<evidence type="ECO:0000256" key="1">
    <source>
        <dbReference type="ARBA" id="ARBA00022553"/>
    </source>
</evidence>
<comment type="caution">
    <text evidence="5">The sequence shown here is derived from an EMBL/GenBank/DDBJ whole genome shotgun (WGS) entry which is preliminary data.</text>
</comment>
<dbReference type="Gene3D" id="3.30.1370.50">
    <property type="entry name" value="R3H-like domain"/>
    <property type="match status" value="1"/>
</dbReference>
<feature type="compositionally biased region" description="Pro residues" evidence="2">
    <location>
        <begin position="405"/>
        <end position="422"/>
    </location>
</feature>
<feature type="domain" description="R3H" evidence="3">
    <location>
        <begin position="46"/>
        <end position="110"/>
    </location>
</feature>
<feature type="compositionally biased region" description="Polar residues" evidence="2">
    <location>
        <begin position="285"/>
        <end position="299"/>
    </location>
</feature>
<feature type="region of interest" description="Disordered" evidence="2">
    <location>
        <begin position="228"/>
        <end position="554"/>
    </location>
</feature>
<dbReference type="CDD" id="cd02642">
    <property type="entry name" value="R3H_encore_like"/>
    <property type="match status" value="1"/>
</dbReference>
<feature type="compositionally biased region" description="Polar residues" evidence="2">
    <location>
        <begin position="834"/>
        <end position="859"/>
    </location>
</feature>
<evidence type="ECO:0000259" key="4">
    <source>
        <dbReference type="PROSITE" id="PS51673"/>
    </source>
</evidence>
<keyword evidence="6" id="KW-1185">Reference proteome</keyword>
<dbReference type="PROSITE" id="PS51061">
    <property type="entry name" value="R3H"/>
    <property type="match status" value="1"/>
</dbReference>
<dbReference type="InterPro" id="IPR024771">
    <property type="entry name" value="SUZ"/>
</dbReference>
<dbReference type="Pfam" id="PF12752">
    <property type="entry name" value="SUZ"/>
    <property type="match status" value="1"/>
</dbReference>
<accession>A0AAV5ADY6</accession>
<feature type="compositionally biased region" description="Low complexity" evidence="2">
    <location>
        <begin position="322"/>
        <end position="334"/>
    </location>
</feature>
<keyword evidence="1" id="KW-0597">Phosphoprotein</keyword>
<dbReference type="InterPro" id="IPR001374">
    <property type="entry name" value="R3H_dom"/>
</dbReference>
<dbReference type="Proteomes" id="UP001050691">
    <property type="component" value="Unassembled WGS sequence"/>
</dbReference>
<dbReference type="PANTHER" id="PTHR15672">
    <property type="entry name" value="CAMP-REGULATED PHOSPHOPROTEIN 21 RELATED R3H DOMAIN CONTAINING PROTEIN"/>
    <property type="match status" value="1"/>
</dbReference>
<feature type="compositionally biased region" description="Low complexity" evidence="2">
    <location>
        <begin position="670"/>
        <end position="702"/>
    </location>
</feature>
<evidence type="ECO:0000256" key="2">
    <source>
        <dbReference type="SAM" id="MobiDB-lite"/>
    </source>
</evidence>
<protein>
    <recommendedName>
        <fullName evidence="7">SUZ domain-containing protein</fullName>
    </recommendedName>
</protein>
<sequence>MSTISEFESDSPQSLQQPSDYNTSPPDPEPEADEQILEALRSPKDRLFVLRLGESMESLIQDRHNRTKIELIPSSSYHKLLVHRCAVYYRLTPVTEAGNKSLTLVVIPESRIPLRRIADLVPADDSPYRPFQIMRRATQTPRSKASSQTGSGNDESAIGTGDVSDGDPSEAGSTRGIRKKTLTLSERQAQYEEARSRIFKDLEEKEKGKSQDMSASSSTLSLLSVDSSSVGAASGGGSSSVGESPDDSGSVDRDHDWDSSPRDKNDCSSRHATSAVLGNAKDSRPNNLTFNGTGQSPGYYSTLYDPYAPSASNPSQTPNNPPHYQSPVYQVYQYGPPPFVPPYAYFPYPPPPPTNDPSGGSHATNNPMGSLPTASPNETGTPSSSDMYSMPPVSYVNPYMWSQPHAPPNPHAGPQPPPPQAAPNPHEYGQISYHHPPPHPHTMHPYAYGGPLPPYVSPLHPHPHPQSSPQSPHPPPVQSQLHVPQMQTPSHPQTHPPMHTYQPQPQHPSQALHQPPHPVHLPSSSSQMTSLSMRPHSLGTKPSCHTESHPYPYERNKFTTTSRRIRTFHATPPSSHVDASARWNVHLSSSPSSPSNNYIPPRRPSGKFLYDPAAEVESSPNHLGPRFPFRRNGGRPGPTPHQTTSQGMMVFPGELTAANKKKNVYNPNISSSNASSPSQSMSASTSSTSSTSTTSQSSANNSLKQSSGATAISKHPLPARPDWAVGLKAQPTLHHPQNYPAISSQRSNHNRFAGPPGPSDVLSQVALPALQSTDFPPLPLNTSNNSMSEGNTNSNTIHRPVPGGAWAAPPGTRASSGSTANVSTTTGILKGPTVLNTNGSMMLFSSSQTHTSPQEQNGVASRLDEPDRAFERPGPKAGGELFNPNGSIPKGVANNVIKNTTKGKPSTNGTGPGPGKNKGLGGGSTFFPDPSEPTNFSVDARMNDMVASAILVDSMAGLRFSGKDEPIDSTVVVSGS</sequence>
<dbReference type="PANTHER" id="PTHR15672:SF8">
    <property type="entry name" value="PROTEIN ENCORE"/>
    <property type="match status" value="1"/>
</dbReference>
<dbReference type="GO" id="GO:0003676">
    <property type="term" value="F:nucleic acid binding"/>
    <property type="evidence" value="ECO:0007669"/>
    <property type="project" value="UniProtKB-UniRule"/>
</dbReference>
<feature type="compositionally biased region" description="Basic and acidic residues" evidence="2">
    <location>
        <begin position="544"/>
        <end position="554"/>
    </location>
</feature>
<feature type="compositionally biased region" description="Low complexity" evidence="2">
    <location>
        <begin position="802"/>
        <end position="811"/>
    </location>
</feature>
<evidence type="ECO:0000259" key="3">
    <source>
        <dbReference type="PROSITE" id="PS51061"/>
    </source>
</evidence>
<feature type="compositionally biased region" description="Polar residues" evidence="2">
    <location>
        <begin position="137"/>
        <end position="154"/>
    </location>
</feature>